<dbReference type="EMBL" id="JBBDHC010000004">
    <property type="protein sequence ID" value="MEJ1248880.1"/>
    <property type="molecule type" value="Genomic_DNA"/>
</dbReference>
<proteinExistence type="predicted"/>
<evidence type="ECO:0000313" key="1">
    <source>
        <dbReference type="EMBL" id="MEJ1248880.1"/>
    </source>
</evidence>
<organism evidence="1 2">
    <name type="scientific">Denitratimonas tolerans</name>
    <dbReference type="NCBI Taxonomy" id="1338420"/>
    <lineage>
        <taxon>Bacteria</taxon>
        <taxon>Pseudomonadati</taxon>
        <taxon>Pseudomonadota</taxon>
        <taxon>Gammaproteobacteria</taxon>
        <taxon>Lysobacterales</taxon>
        <taxon>Lysobacteraceae</taxon>
        <taxon>Denitratimonas</taxon>
    </lineage>
</organism>
<evidence type="ECO:0000313" key="2">
    <source>
        <dbReference type="Proteomes" id="UP001364472"/>
    </source>
</evidence>
<dbReference type="Pfam" id="PF09650">
    <property type="entry name" value="PHA_gran_rgn"/>
    <property type="match status" value="1"/>
</dbReference>
<name>A0AAW9QZJ1_9GAMM</name>
<reference evidence="1 2" key="1">
    <citation type="journal article" date="2016" name="Antonie Van Leeuwenhoek">
        <title>Denitratimonas tolerans gen. nov., sp. nov., a denitrifying bacterium isolated from a bioreactor for tannery wastewater treatment.</title>
        <authorList>
            <person name="Han S.I."/>
            <person name="Kim J.O."/>
            <person name="Lee Y.R."/>
            <person name="Ekpeghere K.I."/>
            <person name="Koh S.C."/>
            <person name="Whang K.S."/>
        </authorList>
    </citation>
    <scope>NUCLEOTIDE SEQUENCE [LARGE SCALE GENOMIC DNA]</scope>
    <source>
        <strain evidence="1 2">KACC 17565</strain>
    </source>
</reference>
<dbReference type="Proteomes" id="UP001364472">
    <property type="component" value="Unassembled WGS sequence"/>
</dbReference>
<gene>
    <name evidence="1" type="ORF">WB794_04210</name>
</gene>
<accession>A0AAW9QZJ1</accession>
<dbReference type="RefSeq" id="WP_337334599.1">
    <property type="nucleotide sequence ID" value="NZ_JBBDHC010000004.1"/>
</dbReference>
<dbReference type="InterPro" id="IPR013433">
    <property type="entry name" value="PHA_gran_rgn"/>
</dbReference>
<keyword evidence="2" id="KW-1185">Reference proteome</keyword>
<dbReference type="NCBIfam" id="TIGR02610">
    <property type="entry name" value="PHA_gran_rgn"/>
    <property type="match status" value="1"/>
</dbReference>
<dbReference type="AlphaFoldDB" id="A0AAW9QZJ1"/>
<protein>
    <submittedName>
        <fullName evidence="1">Polyhydroxyalkanoic acid system family protein</fullName>
    </submittedName>
</protein>
<comment type="caution">
    <text evidence="1">The sequence shown here is derived from an EMBL/GenBank/DDBJ whole genome shotgun (WGS) entry which is preliminary data.</text>
</comment>
<sequence>MPSIDIRHPHCQSHDDARAAVEHVAEKIQERFSIDCAWNGDALEFNRSGVEGEIRLLPSEVHVVMRLGFMLSMLRGPIESEIRRYLEREFS</sequence>